<feature type="domain" description="ABC-2 type transporter transmembrane" evidence="7">
    <location>
        <begin position="21"/>
        <end position="359"/>
    </location>
</feature>
<comment type="caution">
    <text evidence="8">The sequence shown here is derived from an EMBL/GenBank/DDBJ whole genome shotgun (WGS) entry which is preliminary data.</text>
</comment>
<proteinExistence type="predicted"/>
<feature type="transmembrane region" description="Helical" evidence="6">
    <location>
        <begin position="347"/>
        <end position="365"/>
    </location>
</feature>
<feature type="transmembrane region" description="Helical" evidence="6">
    <location>
        <begin position="20"/>
        <end position="40"/>
    </location>
</feature>
<keyword evidence="5 6" id="KW-0472">Membrane</keyword>
<evidence type="ECO:0000256" key="1">
    <source>
        <dbReference type="ARBA" id="ARBA00004651"/>
    </source>
</evidence>
<dbReference type="Gene3D" id="3.40.1710.10">
    <property type="entry name" value="abc type-2 transporter like domain"/>
    <property type="match status" value="1"/>
</dbReference>
<dbReference type="EMBL" id="JAEEGB010000014">
    <property type="protein sequence ID" value="MBI6873627.1"/>
    <property type="molecule type" value="Genomic_DNA"/>
</dbReference>
<dbReference type="InterPro" id="IPR013525">
    <property type="entry name" value="ABC2_TM"/>
</dbReference>
<dbReference type="AlphaFoldDB" id="A0A934M3W6"/>
<dbReference type="Pfam" id="PF12698">
    <property type="entry name" value="ABC2_membrane_3"/>
    <property type="match status" value="1"/>
</dbReference>
<feature type="transmembrane region" description="Helical" evidence="6">
    <location>
        <begin position="256"/>
        <end position="278"/>
    </location>
</feature>
<evidence type="ECO:0000313" key="9">
    <source>
        <dbReference type="Proteomes" id="UP000622687"/>
    </source>
</evidence>
<evidence type="ECO:0000259" key="7">
    <source>
        <dbReference type="Pfam" id="PF12698"/>
    </source>
</evidence>
<gene>
    <name evidence="8" type="ORF">I6U51_13045</name>
</gene>
<dbReference type="PANTHER" id="PTHR30294:SF29">
    <property type="entry name" value="MULTIDRUG ABC TRANSPORTER PERMEASE YBHS-RELATED"/>
    <property type="match status" value="1"/>
</dbReference>
<keyword evidence="9" id="KW-1185">Reference proteome</keyword>
<dbReference type="Proteomes" id="UP000622687">
    <property type="component" value="Unassembled WGS sequence"/>
</dbReference>
<dbReference type="InterPro" id="IPR051449">
    <property type="entry name" value="ABC-2_transporter_component"/>
</dbReference>
<feature type="transmembrane region" description="Helical" evidence="6">
    <location>
        <begin position="218"/>
        <end position="244"/>
    </location>
</feature>
<reference evidence="8" key="1">
    <citation type="submission" date="2020-12" db="EMBL/GenBank/DDBJ databases">
        <title>Clostridium thailandense sp. nov., a novel acetogenic bacterium isolated from peat land soil in Thailand.</title>
        <authorList>
            <person name="Chaikitkaew S."/>
            <person name="Birkeland N.K."/>
        </authorList>
    </citation>
    <scope>NUCLEOTIDE SEQUENCE</scope>
    <source>
        <strain evidence="8">DSM 17425</strain>
    </source>
</reference>
<keyword evidence="4 6" id="KW-1133">Transmembrane helix</keyword>
<evidence type="ECO:0000256" key="2">
    <source>
        <dbReference type="ARBA" id="ARBA00022475"/>
    </source>
</evidence>
<keyword evidence="3 6" id="KW-0812">Transmembrane</keyword>
<dbReference type="GO" id="GO:0005886">
    <property type="term" value="C:plasma membrane"/>
    <property type="evidence" value="ECO:0007669"/>
    <property type="project" value="UniProtKB-SubCell"/>
</dbReference>
<evidence type="ECO:0000256" key="3">
    <source>
        <dbReference type="ARBA" id="ARBA00022692"/>
    </source>
</evidence>
<organism evidence="8 9">
    <name type="scientific">Clostridium aciditolerans</name>
    <dbReference type="NCBI Taxonomy" id="339861"/>
    <lineage>
        <taxon>Bacteria</taxon>
        <taxon>Bacillati</taxon>
        <taxon>Bacillota</taxon>
        <taxon>Clostridia</taxon>
        <taxon>Eubacteriales</taxon>
        <taxon>Clostridiaceae</taxon>
        <taxon>Clostridium</taxon>
    </lineage>
</organism>
<evidence type="ECO:0000256" key="5">
    <source>
        <dbReference type="ARBA" id="ARBA00023136"/>
    </source>
</evidence>
<dbReference type="GO" id="GO:0140359">
    <property type="term" value="F:ABC-type transporter activity"/>
    <property type="evidence" value="ECO:0007669"/>
    <property type="project" value="InterPro"/>
</dbReference>
<feature type="transmembrane region" description="Helical" evidence="6">
    <location>
        <begin position="184"/>
        <end position="206"/>
    </location>
</feature>
<evidence type="ECO:0000313" key="8">
    <source>
        <dbReference type="EMBL" id="MBI6873627.1"/>
    </source>
</evidence>
<keyword evidence="2" id="KW-1003">Cell membrane</keyword>
<sequence>MKEKLVKFIHLGAKFKNLFFSFLFVLGIPIICSFILGYQMEGHQVQHIPTIIVDHDNSQFSKMLINEIKTNEIFNVTNYSDRDEDVKDLIGQEKVRVGVIIPKDFSKDLASGNGPKVLICYDGTQMSVTSAAKARMSEILLTIKTGYLKKVVEGKLGIMPEVSQNYVLPMYFNYRLLNNPTRNYINFFIPGMIISIIQVSLVMLGVDIVRKDEKKYSWLWIKGILGGLLGVISIGISLGIQFKYFAVPFRGTVNGAIILTLLFCIGMVNYGVLIRLILPEKILALQVASIPVLFTTILAGFTFPLFAMPSYFQEIAKFLPFLYYGESIRDLCLKNIGIEYILPQINWLFKFVLYMWIASFGVFMLKKIIKKRYENIKNEKNHQQKTEEVVQV</sequence>
<name>A0A934M3W6_9CLOT</name>
<evidence type="ECO:0000256" key="4">
    <source>
        <dbReference type="ARBA" id="ARBA00022989"/>
    </source>
</evidence>
<feature type="transmembrane region" description="Helical" evidence="6">
    <location>
        <begin position="290"/>
        <end position="312"/>
    </location>
</feature>
<comment type="subcellular location">
    <subcellularLocation>
        <location evidence="1">Cell membrane</location>
        <topology evidence="1">Multi-pass membrane protein</topology>
    </subcellularLocation>
</comment>
<accession>A0A934M3W6</accession>
<dbReference type="PANTHER" id="PTHR30294">
    <property type="entry name" value="MEMBRANE COMPONENT OF ABC TRANSPORTER YHHJ-RELATED"/>
    <property type="match status" value="1"/>
</dbReference>
<evidence type="ECO:0000256" key="6">
    <source>
        <dbReference type="SAM" id="Phobius"/>
    </source>
</evidence>
<protein>
    <submittedName>
        <fullName evidence="8">ABC transporter permease</fullName>
    </submittedName>
</protein>
<dbReference type="RefSeq" id="WP_211143050.1">
    <property type="nucleotide sequence ID" value="NZ_JAEEGB010000014.1"/>
</dbReference>